<proteinExistence type="predicted"/>
<dbReference type="Proteomes" id="UP000789759">
    <property type="component" value="Unassembled WGS sequence"/>
</dbReference>
<comment type="caution">
    <text evidence="1">The sequence shown here is derived from an EMBL/GenBank/DDBJ whole genome shotgun (WGS) entry which is preliminary data.</text>
</comment>
<accession>A0A9N9HS16</accession>
<keyword evidence="2" id="KW-1185">Reference proteome</keyword>
<name>A0A9N9HS16_9GLOM</name>
<feature type="non-terminal residue" evidence="1">
    <location>
        <position position="70"/>
    </location>
</feature>
<dbReference type="EMBL" id="CAJVQA010011000">
    <property type="protein sequence ID" value="CAG8703188.1"/>
    <property type="molecule type" value="Genomic_DNA"/>
</dbReference>
<gene>
    <name evidence="1" type="ORF">CPELLU_LOCUS11942</name>
</gene>
<evidence type="ECO:0000313" key="1">
    <source>
        <dbReference type="EMBL" id="CAG8703188.1"/>
    </source>
</evidence>
<reference evidence="1" key="1">
    <citation type="submission" date="2021-06" db="EMBL/GenBank/DDBJ databases">
        <authorList>
            <person name="Kallberg Y."/>
            <person name="Tangrot J."/>
            <person name="Rosling A."/>
        </authorList>
    </citation>
    <scope>NUCLEOTIDE SEQUENCE</scope>
    <source>
        <strain evidence="1">FL966</strain>
    </source>
</reference>
<protein>
    <submittedName>
        <fullName evidence="1">12389_t:CDS:1</fullName>
    </submittedName>
</protein>
<organism evidence="1 2">
    <name type="scientific">Cetraspora pellucida</name>
    <dbReference type="NCBI Taxonomy" id="1433469"/>
    <lineage>
        <taxon>Eukaryota</taxon>
        <taxon>Fungi</taxon>
        <taxon>Fungi incertae sedis</taxon>
        <taxon>Mucoromycota</taxon>
        <taxon>Glomeromycotina</taxon>
        <taxon>Glomeromycetes</taxon>
        <taxon>Diversisporales</taxon>
        <taxon>Gigasporaceae</taxon>
        <taxon>Cetraspora</taxon>
    </lineage>
</organism>
<evidence type="ECO:0000313" key="2">
    <source>
        <dbReference type="Proteomes" id="UP000789759"/>
    </source>
</evidence>
<dbReference type="AlphaFoldDB" id="A0A9N9HS16"/>
<sequence>MCNEWENPSNKQEYKIAQKSAERESYLISTVSRDPSVRLLYWHDIRPQYPCPTEGPAKFDHQALLPYRHK</sequence>